<evidence type="ECO:0000313" key="1">
    <source>
        <dbReference type="EMBL" id="PIU73467.1"/>
    </source>
</evidence>
<dbReference type="PANTHER" id="PTHR33221:SF15">
    <property type="entry name" value="HTH-TYPE TRANSCRIPTIONAL REGULATOR YWGB-RELATED"/>
    <property type="match status" value="1"/>
</dbReference>
<dbReference type="InterPro" id="IPR000944">
    <property type="entry name" value="Tscrpt_reg_Rrf2"/>
</dbReference>
<dbReference type="PANTHER" id="PTHR33221">
    <property type="entry name" value="WINGED HELIX-TURN-HELIX TRANSCRIPTIONAL REGULATOR, RRF2 FAMILY"/>
    <property type="match status" value="1"/>
</dbReference>
<dbReference type="Pfam" id="PF02082">
    <property type="entry name" value="Rrf2"/>
    <property type="match status" value="1"/>
</dbReference>
<organism evidence="1 2">
    <name type="scientific">Candidatus Shapirobacteria bacterium CG06_land_8_20_14_3_00_40_12</name>
    <dbReference type="NCBI Taxonomy" id="1974881"/>
    <lineage>
        <taxon>Bacteria</taxon>
        <taxon>Candidatus Shapironibacteriota</taxon>
    </lineage>
</organism>
<dbReference type="SUPFAM" id="SSF46785">
    <property type="entry name" value="Winged helix' DNA-binding domain"/>
    <property type="match status" value="1"/>
</dbReference>
<reference evidence="2" key="1">
    <citation type="submission" date="2017-09" db="EMBL/GenBank/DDBJ databases">
        <title>Depth-based differentiation of microbial function through sediment-hosted aquifers and enrichment of novel symbionts in the deep terrestrial subsurface.</title>
        <authorList>
            <person name="Probst A.J."/>
            <person name="Ladd B."/>
            <person name="Jarett J.K."/>
            <person name="Geller-Mcgrath D.E."/>
            <person name="Sieber C.M.K."/>
            <person name="Emerson J.B."/>
            <person name="Anantharaman K."/>
            <person name="Thomas B.C."/>
            <person name="Malmstrom R."/>
            <person name="Stieglmeier M."/>
            <person name="Klingl A."/>
            <person name="Woyke T."/>
            <person name="Ryan C.M."/>
            <person name="Banfield J.F."/>
        </authorList>
    </citation>
    <scope>NUCLEOTIDE SEQUENCE [LARGE SCALE GENOMIC DNA]</scope>
</reference>
<dbReference type="GO" id="GO:0003700">
    <property type="term" value="F:DNA-binding transcription factor activity"/>
    <property type="evidence" value="ECO:0007669"/>
    <property type="project" value="TreeGrafter"/>
</dbReference>
<dbReference type="InterPro" id="IPR036390">
    <property type="entry name" value="WH_DNA-bd_sf"/>
</dbReference>
<dbReference type="Proteomes" id="UP000231407">
    <property type="component" value="Unassembled WGS sequence"/>
</dbReference>
<name>A0A2M7AS70_9BACT</name>
<protein>
    <recommendedName>
        <fullName evidence="3">Rrf2 family transcriptional regulator</fullName>
    </recommendedName>
</protein>
<dbReference type="PROSITE" id="PS51197">
    <property type="entry name" value="HTH_RRF2_2"/>
    <property type="match status" value="1"/>
</dbReference>
<dbReference type="NCBIfam" id="TIGR00738">
    <property type="entry name" value="rrf2_super"/>
    <property type="match status" value="1"/>
</dbReference>
<dbReference type="GO" id="GO:0005829">
    <property type="term" value="C:cytosol"/>
    <property type="evidence" value="ECO:0007669"/>
    <property type="project" value="TreeGrafter"/>
</dbReference>
<proteinExistence type="predicted"/>
<evidence type="ECO:0000313" key="2">
    <source>
        <dbReference type="Proteomes" id="UP000231407"/>
    </source>
</evidence>
<dbReference type="InterPro" id="IPR036388">
    <property type="entry name" value="WH-like_DNA-bd_sf"/>
</dbReference>
<evidence type="ECO:0008006" key="3">
    <source>
        <dbReference type="Google" id="ProtNLM"/>
    </source>
</evidence>
<accession>A0A2M7AS70</accession>
<gene>
    <name evidence="1" type="ORF">COS78_02060</name>
</gene>
<dbReference type="Gene3D" id="1.10.10.10">
    <property type="entry name" value="Winged helix-like DNA-binding domain superfamily/Winged helix DNA-binding domain"/>
    <property type="match status" value="1"/>
</dbReference>
<dbReference type="AlphaFoldDB" id="A0A2M7AS70"/>
<comment type="caution">
    <text evidence="1">The sequence shown here is derived from an EMBL/GenBank/DDBJ whole genome shotgun (WGS) entry which is preliminary data.</text>
</comment>
<sequence>MISVSKKVEYGVEIIAYLAKNTGKTMSLSEAARDLQLPYRFLGQVAAKLGKGKIIKGREGKNGGYVLTGNWKKKNMYDLLEAFGENKGLVGCLGESGDCIRAGGCHLRGVWQRVETGIYNELKKIKLDEI</sequence>
<dbReference type="EMBL" id="PEWA01000024">
    <property type="protein sequence ID" value="PIU73467.1"/>
    <property type="molecule type" value="Genomic_DNA"/>
</dbReference>